<evidence type="ECO:0000313" key="1">
    <source>
        <dbReference type="EMBL" id="KAF7993440.1"/>
    </source>
</evidence>
<accession>A0A835CUK5</accession>
<reference evidence="1 2" key="1">
    <citation type="submission" date="2020-08" db="EMBL/GenBank/DDBJ databases">
        <title>Aphidius gifuensis genome sequencing and assembly.</title>
        <authorList>
            <person name="Du Z."/>
        </authorList>
    </citation>
    <scope>NUCLEOTIDE SEQUENCE [LARGE SCALE GENOMIC DNA]</scope>
    <source>
        <strain evidence="1">YNYX2018</strain>
        <tissue evidence="1">Adults</tissue>
    </source>
</reference>
<gene>
    <name evidence="1" type="ORF">HCN44_010035</name>
</gene>
<proteinExistence type="predicted"/>
<name>A0A835CUK5_APHGI</name>
<keyword evidence="2" id="KW-1185">Reference proteome</keyword>
<comment type="caution">
    <text evidence="1">The sequence shown here is derived from an EMBL/GenBank/DDBJ whole genome shotgun (WGS) entry which is preliminary data.</text>
</comment>
<dbReference type="Proteomes" id="UP000639338">
    <property type="component" value="Unassembled WGS sequence"/>
</dbReference>
<organism evidence="1 2">
    <name type="scientific">Aphidius gifuensis</name>
    <name type="common">Parasitoid wasp</name>
    <dbReference type="NCBI Taxonomy" id="684658"/>
    <lineage>
        <taxon>Eukaryota</taxon>
        <taxon>Metazoa</taxon>
        <taxon>Ecdysozoa</taxon>
        <taxon>Arthropoda</taxon>
        <taxon>Hexapoda</taxon>
        <taxon>Insecta</taxon>
        <taxon>Pterygota</taxon>
        <taxon>Neoptera</taxon>
        <taxon>Endopterygota</taxon>
        <taxon>Hymenoptera</taxon>
        <taxon>Apocrita</taxon>
        <taxon>Ichneumonoidea</taxon>
        <taxon>Braconidae</taxon>
        <taxon>Aphidiinae</taxon>
        <taxon>Aphidius</taxon>
    </lineage>
</organism>
<sequence>MRVPEAIVESTTLNCETLRNQEDSQISLDLTQLVGKPLEISENIHKTWITTNNQNYQKLYVLTVDVDAYKNPSAKVSEIFDDPIDSKSQIMFEAQNLIEDIINELELSFKNDKITGKSIFDSTSLNLDFNNKSINSHTEHRKLGSKIPLRVVSRHRLHSNKLDIQ</sequence>
<evidence type="ECO:0000313" key="2">
    <source>
        <dbReference type="Proteomes" id="UP000639338"/>
    </source>
</evidence>
<protein>
    <submittedName>
        <fullName evidence="1">Uncharacterized protein</fullName>
    </submittedName>
</protein>
<dbReference type="EMBL" id="JACMRX010000003">
    <property type="protein sequence ID" value="KAF7993440.1"/>
    <property type="molecule type" value="Genomic_DNA"/>
</dbReference>
<dbReference type="AlphaFoldDB" id="A0A835CUK5"/>